<dbReference type="RefSeq" id="WP_050115149.1">
    <property type="nucleotide sequence ID" value="NZ_CQAW01000014.1"/>
</dbReference>
<dbReference type="InterPro" id="IPR007540">
    <property type="entry name" value="Fimbrial_CS1-type"/>
</dbReference>
<keyword evidence="1" id="KW-0732">Signal</keyword>
<organism evidence="2 3">
    <name type="scientific">Yersinia thracica</name>
    <dbReference type="NCBI Taxonomy" id="2890319"/>
    <lineage>
        <taxon>Bacteria</taxon>
        <taxon>Pseudomonadati</taxon>
        <taxon>Pseudomonadota</taxon>
        <taxon>Gammaproteobacteria</taxon>
        <taxon>Enterobacterales</taxon>
        <taxon>Yersiniaceae</taxon>
        <taxon>Yersinia</taxon>
    </lineage>
</organism>
<evidence type="ECO:0000313" key="3">
    <source>
        <dbReference type="Proteomes" id="UP000041882"/>
    </source>
</evidence>
<protein>
    <submittedName>
        <fullName evidence="2">Alpha-related fimbriae minor subunit 1</fullName>
    </submittedName>
</protein>
<dbReference type="AlphaFoldDB" id="A0A0T9Q5K0"/>
<feature type="chain" id="PRO_5006695085" evidence="1">
    <location>
        <begin position="24"/>
        <end position="159"/>
    </location>
</feature>
<feature type="signal peptide" evidence="1">
    <location>
        <begin position="1"/>
        <end position="23"/>
    </location>
</feature>
<name>A0A0T9Q5K0_9GAMM</name>
<dbReference type="Gene3D" id="2.60.40.2040">
    <property type="entry name" value="CFA/I fimbrial subunit E, pilin domain"/>
    <property type="match status" value="1"/>
</dbReference>
<evidence type="ECO:0000256" key="1">
    <source>
        <dbReference type="SAM" id="SignalP"/>
    </source>
</evidence>
<sequence>MMKKTLLSIMTMAVLASSTVAHSAVEEVSIPVEADVLPVVGIVDVTTGLPLTQVTKLVKDPASLEHAVTMGVVLLTNGHQKADVKIKNPLVLANATMGEELITKDITLAGKALTTQNTEFDAGDINIPQELTIVVEEMAGGAKVGTYTGNLELTVESKP</sequence>
<keyword evidence="3" id="KW-1185">Reference proteome</keyword>
<accession>A0A0T9Q5K0</accession>
<evidence type="ECO:0000313" key="2">
    <source>
        <dbReference type="EMBL" id="CNH97213.1"/>
    </source>
</evidence>
<proteinExistence type="predicted"/>
<reference evidence="3" key="1">
    <citation type="submission" date="2015-03" db="EMBL/GenBank/DDBJ databases">
        <authorList>
            <consortium name="Pathogen Informatics"/>
            <person name="Murphy D."/>
        </authorList>
    </citation>
    <scope>NUCLEOTIDE SEQUENCE [LARGE SCALE GENOMIC DNA]</scope>
    <source>
        <strain evidence="3">IP6945</strain>
    </source>
</reference>
<dbReference type="GO" id="GO:0009289">
    <property type="term" value="C:pilus"/>
    <property type="evidence" value="ECO:0007669"/>
    <property type="project" value="InterPro"/>
</dbReference>
<dbReference type="Proteomes" id="UP000041882">
    <property type="component" value="Unassembled WGS sequence"/>
</dbReference>
<gene>
    <name evidence="2" type="ORF">ERS008472_02832</name>
</gene>
<dbReference type="Pfam" id="PF04449">
    <property type="entry name" value="Fimbrial_CS1"/>
    <property type="match status" value="1"/>
</dbReference>
<dbReference type="EMBL" id="CQAW01000014">
    <property type="protein sequence ID" value="CNH97213.1"/>
    <property type="molecule type" value="Genomic_DNA"/>
</dbReference>